<dbReference type="EMBL" id="CP015756">
    <property type="protein sequence ID" value="APC40504.1"/>
    <property type="molecule type" value="Genomic_DNA"/>
</dbReference>
<dbReference type="InterPro" id="IPR009060">
    <property type="entry name" value="UBA-like_sf"/>
</dbReference>
<keyword evidence="2" id="KW-1133">Transmembrane helix</keyword>
<sequence>MSIDLEQIDELRKRANVSYEDAKNALEQNEGNLIKSLIYLEKQNKIKPDDKPCNDNTFFKNVKSLIKKGNETKLIIKKNDNVVLNICVTLAVIIAISAAPIVIVGLILAVITNHKIRIVKKNNEDSQVNKIFDKVSVVVNKVTTKINEELKTE</sequence>
<dbReference type="AlphaFoldDB" id="A0A1J0GHS1"/>
<feature type="transmembrane region" description="Helical" evidence="2">
    <location>
        <begin position="82"/>
        <end position="111"/>
    </location>
</feature>
<accession>A0A1J0GHS1</accession>
<reference evidence="5" key="1">
    <citation type="journal article" date="2016" name="Front. Microbiol.">
        <title>Complete Genome Sequence of Clostridium estertheticum DSM 8809, a Microbe Identified in Spoiled Vacuum Packed Beef.</title>
        <authorList>
            <person name="Yu Z."/>
            <person name="Gunn L."/>
            <person name="Brennan E."/>
            <person name="Reid R."/>
            <person name="Wall P.G."/>
            <person name="Gaora O.P."/>
            <person name="Hurley D."/>
            <person name="Bolton D."/>
            <person name="Fanning S."/>
        </authorList>
    </citation>
    <scope>NUCLEOTIDE SEQUENCE [LARGE SCALE GENOMIC DNA]</scope>
    <source>
        <strain evidence="5">DSM 8809</strain>
    </source>
</reference>
<name>A0A1J0GHS1_9CLOT</name>
<dbReference type="InterPro" id="IPR025642">
    <property type="entry name" value="DUF4342"/>
</dbReference>
<dbReference type="SUPFAM" id="SSF46934">
    <property type="entry name" value="UBA-like"/>
    <property type="match status" value="1"/>
</dbReference>
<keyword evidence="2" id="KW-0472">Membrane</keyword>
<feature type="domain" description="DUF4342" evidence="3">
    <location>
        <begin position="46"/>
        <end position="120"/>
    </location>
</feature>
<dbReference type="STRING" id="1552.A7L45_10715"/>
<proteinExistence type="predicted"/>
<keyword evidence="5" id="KW-1185">Reference proteome</keyword>
<dbReference type="CDD" id="cd14360">
    <property type="entry name" value="UBA_NAC_like_bac"/>
    <property type="match status" value="1"/>
</dbReference>
<dbReference type="KEGG" id="ceu:A7L45_10715"/>
<evidence type="ECO:0000313" key="4">
    <source>
        <dbReference type="EMBL" id="APC40504.1"/>
    </source>
</evidence>
<keyword evidence="1" id="KW-0175">Coiled coil</keyword>
<dbReference type="OrthoDB" id="3183239at2"/>
<gene>
    <name evidence="4" type="ORF">A7L45_10715</name>
</gene>
<protein>
    <submittedName>
        <fullName evidence="4">Ubiquitin</fullName>
    </submittedName>
</protein>
<feature type="coiled-coil region" evidence="1">
    <location>
        <begin position="5"/>
        <end position="32"/>
    </location>
</feature>
<keyword evidence="2" id="KW-0812">Transmembrane</keyword>
<dbReference type="Gene3D" id="1.10.8.10">
    <property type="entry name" value="DNA helicase RuvA subunit, C-terminal domain"/>
    <property type="match status" value="1"/>
</dbReference>
<dbReference type="Pfam" id="PF14242">
    <property type="entry name" value="DUF4342"/>
    <property type="match status" value="1"/>
</dbReference>
<evidence type="ECO:0000256" key="2">
    <source>
        <dbReference type="SAM" id="Phobius"/>
    </source>
</evidence>
<dbReference type="Proteomes" id="UP000182569">
    <property type="component" value="Chromosome"/>
</dbReference>
<dbReference type="RefSeq" id="WP_071612795.1">
    <property type="nucleotide sequence ID" value="NZ_CP015756.1"/>
</dbReference>
<evidence type="ECO:0000256" key="1">
    <source>
        <dbReference type="SAM" id="Coils"/>
    </source>
</evidence>
<evidence type="ECO:0000259" key="3">
    <source>
        <dbReference type="Pfam" id="PF14242"/>
    </source>
</evidence>
<evidence type="ECO:0000313" key="5">
    <source>
        <dbReference type="Proteomes" id="UP000182569"/>
    </source>
</evidence>
<organism evidence="4 5">
    <name type="scientific">Clostridium estertheticum subsp. estertheticum</name>
    <dbReference type="NCBI Taxonomy" id="1552"/>
    <lineage>
        <taxon>Bacteria</taxon>
        <taxon>Bacillati</taxon>
        <taxon>Bacillota</taxon>
        <taxon>Clostridia</taxon>
        <taxon>Eubacteriales</taxon>
        <taxon>Clostridiaceae</taxon>
        <taxon>Clostridium</taxon>
    </lineage>
</organism>